<sequence length="507" mass="57525">MATMMRKQRGSAGIYMALFLIPLFGAIFLALEGTRYIQKQNRLADGAEAAALAVTMANHGNTSSYEKDLAEKYIQAYVRNIKGISQLEVTSKEDQTTIPSSEGNIEKKYTQYKVTAKTNHNSWFSSFLIPSFSPIETVANQAVARNYPEILGDKFVDIVFVSDFSYSMNNNWGNGKTKIKVLTDAIKQISDEILVSTSDGNISQNRIGFVPFGLRTQIKNSAGKYFCESNVRYTDEYEKVNWQYWSIFTTDYIKKCSEDKNNCKKHNSLLKTQLQQQAKIVMNVYNNTNYRNWGTPDKPVFIDIKKTIENIFTPNIRTTRFNTAKNKLWDSSGLCSKHNSKKFWSIKLTSDPKQLEPIYNSMSPGGWTGGFQGIIKGAKVLHAGKPAQGSDKYSEYKRRLKLLLILTDGKEYPYNLLLPDLVENKMCEKIKEEFKDSDVPLHIGVIGIKFAASKESGYIDCVGEDNIIDVNEVDDLVETIKEQIKKSSQAEGVSKLHYRYTDEFIEN</sequence>
<keyword evidence="1" id="KW-0472">Membrane</keyword>
<keyword evidence="1" id="KW-0812">Transmembrane</keyword>
<gene>
    <name evidence="3" type="ORF">C9I89_01385</name>
</gene>
<organism evidence="3 4">
    <name type="scientific">Photobacterium lipolyticum</name>
    <dbReference type="NCBI Taxonomy" id="266810"/>
    <lineage>
        <taxon>Bacteria</taxon>
        <taxon>Pseudomonadati</taxon>
        <taxon>Pseudomonadota</taxon>
        <taxon>Gammaproteobacteria</taxon>
        <taxon>Vibrionales</taxon>
        <taxon>Vibrionaceae</taxon>
        <taxon>Photobacterium</taxon>
    </lineage>
</organism>
<dbReference type="Pfam" id="PF13400">
    <property type="entry name" value="Tad"/>
    <property type="match status" value="1"/>
</dbReference>
<dbReference type="SUPFAM" id="SSF53300">
    <property type="entry name" value="vWA-like"/>
    <property type="match status" value="1"/>
</dbReference>
<dbReference type="InterPro" id="IPR028087">
    <property type="entry name" value="Tad_N"/>
</dbReference>
<comment type="caution">
    <text evidence="3">The sequence shown here is derived from an EMBL/GenBank/DDBJ whole genome shotgun (WGS) entry which is preliminary data.</text>
</comment>
<dbReference type="Proteomes" id="UP000240904">
    <property type="component" value="Unassembled WGS sequence"/>
</dbReference>
<keyword evidence="4" id="KW-1185">Reference proteome</keyword>
<dbReference type="OrthoDB" id="5670502at2"/>
<evidence type="ECO:0000313" key="4">
    <source>
        <dbReference type="Proteomes" id="UP000240904"/>
    </source>
</evidence>
<dbReference type="RefSeq" id="WP_107281553.1">
    <property type="nucleotide sequence ID" value="NZ_PYMC01000001.1"/>
</dbReference>
<proteinExistence type="predicted"/>
<dbReference type="InterPro" id="IPR036465">
    <property type="entry name" value="vWFA_dom_sf"/>
</dbReference>
<reference evidence="3 4" key="1">
    <citation type="submission" date="2018-03" db="EMBL/GenBank/DDBJ databases">
        <title>Whole genome sequencing of Histamine producing bacteria.</title>
        <authorList>
            <person name="Butler K."/>
        </authorList>
    </citation>
    <scope>NUCLEOTIDE SEQUENCE [LARGE SCALE GENOMIC DNA]</scope>
    <source>
        <strain evidence="3 4">DSM 16190</strain>
    </source>
</reference>
<protein>
    <submittedName>
        <fullName evidence="3">Pilus assembly protein</fullName>
    </submittedName>
</protein>
<dbReference type="EMBL" id="PYMC01000001">
    <property type="protein sequence ID" value="PSW07401.1"/>
    <property type="molecule type" value="Genomic_DNA"/>
</dbReference>
<feature type="transmembrane region" description="Helical" evidence="1">
    <location>
        <begin position="12"/>
        <end position="31"/>
    </location>
</feature>
<accession>A0A2T3N4J4</accession>
<evidence type="ECO:0000313" key="3">
    <source>
        <dbReference type="EMBL" id="PSW07401.1"/>
    </source>
</evidence>
<evidence type="ECO:0000256" key="1">
    <source>
        <dbReference type="SAM" id="Phobius"/>
    </source>
</evidence>
<evidence type="ECO:0000259" key="2">
    <source>
        <dbReference type="Pfam" id="PF13400"/>
    </source>
</evidence>
<dbReference type="AlphaFoldDB" id="A0A2T3N4J4"/>
<feature type="domain" description="Putative Flp pilus-assembly TadG-like N-terminal" evidence="2">
    <location>
        <begin position="10"/>
        <end position="54"/>
    </location>
</feature>
<dbReference type="Gene3D" id="3.40.50.410">
    <property type="entry name" value="von Willebrand factor, type A domain"/>
    <property type="match status" value="1"/>
</dbReference>
<name>A0A2T3N4J4_9GAMM</name>
<keyword evidence="1" id="KW-1133">Transmembrane helix</keyword>